<dbReference type="Proteomes" id="UP000198757">
    <property type="component" value="Unassembled WGS sequence"/>
</dbReference>
<dbReference type="AlphaFoldDB" id="A0A1G7C205"/>
<dbReference type="EMBL" id="FMZO01000037">
    <property type="protein sequence ID" value="SDE33362.1"/>
    <property type="molecule type" value="Genomic_DNA"/>
</dbReference>
<evidence type="ECO:0000313" key="1">
    <source>
        <dbReference type="EMBL" id="SDE33362.1"/>
    </source>
</evidence>
<evidence type="ECO:0008006" key="3">
    <source>
        <dbReference type="Google" id="ProtNLM"/>
    </source>
</evidence>
<proteinExistence type="predicted"/>
<accession>A0A1G7C205</accession>
<dbReference type="OrthoDB" id="2481603at2"/>
<dbReference type="InterPro" id="IPR012341">
    <property type="entry name" value="6hp_glycosidase-like_sf"/>
</dbReference>
<dbReference type="Gene3D" id="1.50.10.10">
    <property type="match status" value="1"/>
</dbReference>
<protein>
    <recommendedName>
        <fullName evidence="3">Trehalase</fullName>
    </recommendedName>
</protein>
<dbReference type="STRING" id="1285928.SAMN04487894_1374"/>
<sequence>MTKDLSKRIRDGLILFFVLLCGLVQAEAQSTSIEFRSSDTALQNAFYRAKKMALSYRGNPSDPVGPWYEAALPSRNAFCIRDVSHQCIPAEVLGMSAENSNIFTRFVSNISESKDWCTYWEMNRDGRPAPEDYRNDREFWYNLNANFELIHACWRMYLWTGDTRYITAPAFKNFFDLTATRYLERWKLQVDSLLTRPVYLNAPVPFNNTDYFHRCRGLPSYYEAIHNVKMGIDLVAAIYRGLMSYAEMNVLWKQEQRAVLFRQKAEAYRKQLEAAWWNDTTSRYHTYYSGQGGFGSGEGETYLLWYNALTDSSRIRHTIQHLLRSKWNVENRSYLPYQLARYGYGAQAYQNILFLSNPATERHDYPEVSFGVVEGLVQGIMGVSVDARRHSVATLYNRPSGDTCELRDLPVLSSRIGIRHWNKGSTFVNEGPSVIHWRACFHGTGRPIRVNGKNKKAVQQTTVTGQPFFYTDIAVAPREKVTAVIF</sequence>
<keyword evidence="2" id="KW-1185">Reference proteome</keyword>
<dbReference type="SUPFAM" id="SSF48208">
    <property type="entry name" value="Six-hairpin glycosidases"/>
    <property type="match status" value="1"/>
</dbReference>
<reference evidence="2" key="1">
    <citation type="submission" date="2016-10" db="EMBL/GenBank/DDBJ databases">
        <authorList>
            <person name="Varghese N."/>
            <person name="Submissions S."/>
        </authorList>
    </citation>
    <scope>NUCLEOTIDE SEQUENCE [LARGE SCALE GENOMIC DNA]</scope>
    <source>
        <strain evidence="2">DSM 25811 / CCM 8410 / LMG 26954 / E90</strain>
    </source>
</reference>
<gene>
    <name evidence="1" type="ORF">SAMN04487894_1374</name>
</gene>
<organism evidence="1 2">
    <name type="scientific">Niabella drilacis (strain DSM 25811 / CCM 8410 / CCUG 62505 / LMG 26954 / E90)</name>
    <dbReference type="NCBI Taxonomy" id="1285928"/>
    <lineage>
        <taxon>Bacteria</taxon>
        <taxon>Pseudomonadati</taxon>
        <taxon>Bacteroidota</taxon>
        <taxon>Chitinophagia</taxon>
        <taxon>Chitinophagales</taxon>
        <taxon>Chitinophagaceae</taxon>
        <taxon>Niabella</taxon>
    </lineage>
</organism>
<evidence type="ECO:0000313" key="2">
    <source>
        <dbReference type="Proteomes" id="UP000198757"/>
    </source>
</evidence>
<name>A0A1G7C205_NIADE</name>
<dbReference type="GO" id="GO:0005975">
    <property type="term" value="P:carbohydrate metabolic process"/>
    <property type="evidence" value="ECO:0007669"/>
    <property type="project" value="InterPro"/>
</dbReference>
<dbReference type="InterPro" id="IPR008928">
    <property type="entry name" value="6-hairpin_glycosidase_sf"/>
</dbReference>
<dbReference type="RefSeq" id="WP_090393677.1">
    <property type="nucleotide sequence ID" value="NZ_FMZO01000037.1"/>
</dbReference>